<protein>
    <submittedName>
        <fullName evidence="2">Uncharacterized protein</fullName>
    </submittedName>
</protein>
<accession>A0ABN9TYH8</accession>
<feature type="region of interest" description="Disordered" evidence="1">
    <location>
        <begin position="488"/>
        <end position="549"/>
    </location>
</feature>
<evidence type="ECO:0000256" key="1">
    <source>
        <dbReference type="SAM" id="MobiDB-lite"/>
    </source>
</evidence>
<evidence type="ECO:0000313" key="3">
    <source>
        <dbReference type="Proteomes" id="UP001189429"/>
    </source>
</evidence>
<feature type="region of interest" description="Disordered" evidence="1">
    <location>
        <begin position="413"/>
        <end position="457"/>
    </location>
</feature>
<reference evidence="2" key="1">
    <citation type="submission" date="2023-10" db="EMBL/GenBank/DDBJ databases">
        <authorList>
            <person name="Chen Y."/>
            <person name="Shah S."/>
            <person name="Dougan E. K."/>
            <person name="Thang M."/>
            <person name="Chan C."/>
        </authorList>
    </citation>
    <scope>NUCLEOTIDE SEQUENCE [LARGE SCALE GENOMIC DNA]</scope>
</reference>
<evidence type="ECO:0000313" key="2">
    <source>
        <dbReference type="EMBL" id="CAK0851007.1"/>
    </source>
</evidence>
<dbReference type="Proteomes" id="UP001189429">
    <property type="component" value="Unassembled WGS sequence"/>
</dbReference>
<name>A0ABN9TYH8_9DINO</name>
<feature type="compositionally biased region" description="Pro residues" evidence="1">
    <location>
        <begin position="488"/>
        <end position="531"/>
    </location>
</feature>
<gene>
    <name evidence="2" type="ORF">PCOR1329_LOCUS43274</name>
</gene>
<keyword evidence="3" id="KW-1185">Reference proteome</keyword>
<proteinExistence type="predicted"/>
<comment type="caution">
    <text evidence="2">The sequence shown here is derived from an EMBL/GenBank/DDBJ whole genome shotgun (WGS) entry which is preliminary data.</text>
</comment>
<feature type="compositionally biased region" description="Acidic residues" evidence="1">
    <location>
        <begin position="433"/>
        <end position="445"/>
    </location>
</feature>
<sequence length="668" mass="73706">MRKHWKRRSLELDAAVSTRQLRRRSAARDLGVQGTHGGGTWKVFLGWMRKGIARARWPPMEDILSEYREVMATDTPERRRLIAEGHAKTIAWQRLGKQRAHGGRGPRKRLRLMDIAGAANACVPTTCGIDRLAVVHKDMQCRNLREKLALNAERRNRQQLLERWSQEVTAASLEGGRSIFPSSTTGLRAQAVGSSFPCSVFRWDCPVRSLSEKVLPALPASARRLLEQEWKSGHRLYKHSQQRTFEVKRCPSLSRDAGIVLVGKQYASRRLFVQSLTKTLKALFVPKSEARAFLDDAKVVLHLRRGHDEQALWYHASFLNYGSWAMTLSRFVDDASVARQDLARPGHALMCVDPPEIKNAWQSLHALDFGSSWSCEIFLMQSRERAVGADFTPAAISVRRFIEPFEFWRPIEPAAPGPPGVLEDGAAEGGGAAEDDGHEDDDPWAEGESGHGDDMGAAIMPHVDFLLAVAEEEMPMFPVAAAPEPPIAVPPEPGAPASPEPGAPASPVPPPPPPPEPPAPLAGPPLPPEPPVAKAKAAAKGKAKAAKGDRAWDWGHFKMARVYSDDVQIGFGCACGKHTMMPGHKPKTPCKKQMTFGKEGFSEDFCIRKLKAWAVRGLSIPFNEMLARAQHVDPDIRNDIDPGTHEQLERELEAALQKLKDDGVDLPA</sequence>
<dbReference type="EMBL" id="CAUYUJ010015199">
    <property type="protein sequence ID" value="CAK0851007.1"/>
    <property type="molecule type" value="Genomic_DNA"/>
</dbReference>
<organism evidence="2 3">
    <name type="scientific">Prorocentrum cordatum</name>
    <dbReference type="NCBI Taxonomy" id="2364126"/>
    <lineage>
        <taxon>Eukaryota</taxon>
        <taxon>Sar</taxon>
        <taxon>Alveolata</taxon>
        <taxon>Dinophyceae</taxon>
        <taxon>Prorocentrales</taxon>
        <taxon>Prorocentraceae</taxon>
        <taxon>Prorocentrum</taxon>
    </lineage>
</organism>